<dbReference type="SUPFAM" id="SSF52047">
    <property type="entry name" value="RNI-like"/>
    <property type="match status" value="1"/>
</dbReference>
<organism evidence="3 4">
    <name type="scientific">Paraglaciecola aquimarina</name>
    <dbReference type="NCBI Taxonomy" id="1235557"/>
    <lineage>
        <taxon>Bacteria</taxon>
        <taxon>Pseudomonadati</taxon>
        <taxon>Pseudomonadota</taxon>
        <taxon>Gammaproteobacteria</taxon>
        <taxon>Alteromonadales</taxon>
        <taxon>Alteromonadaceae</taxon>
        <taxon>Paraglaciecola</taxon>
    </lineage>
</organism>
<gene>
    <name evidence="3" type="ORF">RS130_07130</name>
</gene>
<comment type="caution">
    <text evidence="3">The sequence shown here is derived from an EMBL/GenBank/DDBJ whole genome shotgun (WGS) entry which is preliminary data.</text>
</comment>
<keyword evidence="1" id="KW-1133">Transmembrane helix</keyword>
<evidence type="ECO:0000313" key="4">
    <source>
        <dbReference type="Proteomes" id="UP001247805"/>
    </source>
</evidence>
<evidence type="ECO:0000256" key="1">
    <source>
        <dbReference type="SAM" id="Phobius"/>
    </source>
</evidence>
<reference evidence="3 4" key="1">
    <citation type="submission" date="2023-10" db="EMBL/GenBank/DDBJ databases">
        <title>Glaciecola aquimarina strain GGW-M5 nov., isolated from a coastal seawater.</title>
        <authorList>
            <person name="Bayburt H."/>
            <person name="Kim J.M."/>
            <person name="Choi B.J."/>
            <person name="Jeon C.O."/>
        </authorList>
    </citation>
    <scope>NUCLEOTIDE SEQUENCE [LARGE SCALE GENOMIC DNA]</scope>
    <source>
        <strain evidence="3 4">KCTC 32108</strain>
    </source>
</reference>
<accession>A0ABU3SUP9</accession>
<protein>
    <submittedName>
        <fullName evidence="3">C-type cytochrome domain-containing protein</fullName>
    </submittedName>
</protein>
<dbReference type="EMBL" id="JAWDIO010000002">
    <property type="protein sequence ID" value="MDU0353724.1"/>
    <property type="molecule type" value="Genomic_DNA"/>
</dbReference>
<keyword evidence="4" id="KW-1185">Reference proteome</keyword>
<dbReference type="InterPro" id="IPR036909">
    <property type="entry name" value="Cyt_c-like_dom_sf"/>
</dbReference>
<dbReference type="InterPro" id="IPR032675">
    <property type="entry name" value="LRR_dom_sf"/>
</dbReference>
<feature type="domain" description="Cytochrome C Planctomycete-type" evidence="2">
    <location>
        <begin position="68"/>
        <end position="124"/>
    </location>
</feature>
<proteinExistence type="predicted"/>
<keyword evidence="1" id="KW-0812">Transmembrane</keyword>
<dbReference type="RefSeq" id="WP_316025375.1">
    <property type="nucleotide sequence ID" value="NZ_JAWDIO010000002.1"/>
</dbReference>
<evidence type="ECO:0000259" key="2">
    <source>
        <dbReference type="Pfam" id="PF07635"/>
    </source>
</evidence>
<dbReference type="Gene3D" id="3.80.10.10">
    <property type="entry name" value="Ribonuclease Inhibitor"/>
    <property type="match status" value="1"/>
</dbReference>
<evidence type="ECO:0000313" key="3">
    <source>
        <dbReference type="EMBL" id="MDU0353724.1"/>
    </source>
</evidence>
<dbReference type="SUPFAM" id="SSF46626">
    <property type="entry name" value="Cytochrome c"/>
    <property type="match status" value="1"/>
</dbReference>
<dbReference type="InterPro" id="IPR011429">
    <property type="entry name" value="Cyt_c_Planctomycete-type"/>
</dbReference>
<keyword evidence="1" id="KW-0472">Membrane</keyword>
<dbReference type="Pfam" id="PF07635">
    <property type="entry name" value="PSCyt1"/>
    <property type="match status" value="1"/>
</dbReference>
<feature type="transmembrane region" description="Helical" evidence="1">
    <location>
        <begin position="12"/>
        <end position="29"/>
    </location>
</feature>
<name>A0ABU3SUP9_9ALTE</name>
<sequence>MSNLMHPTVKQYFSAVLLCTLTVIVFLVQQNAELKQLVKETLGLSVRLQAADDSFYNDRVQLVFEKYCIGCHDDNKAKGHLRLDSFRQTSFGGKSGDILAGGENSLLLQRMLLPAENRLAMPPYGRDRQTADELEVLKQWLVQGASGQLTADSFPHAPAKVRDIRFTQIDWHAIELARAPLAPAVKVLQQKYPTCLHYAARTSDELIVSGLILREKFNDQVIADFAAVADGITTLDLRHTAISDSAMEVIAKMENLANVNLVGTAITPASLDKLARLPLLENLVIDKHLITLEQVELLTAGGVKVVVVEKSS</sequence>
<dbReference type="Proteomes" id="UP001247805">
    <property type="component" value="Unassembled WGS sequence"/>
</dbReference>